<proteinExistence type="predicted"/>
<dbReference type="Gene3D" id="3.80.10.10">
    <property type="entry name" value="Ribonuclease Inhibitor"/>
    <property type="match status" value="1"/>
</dbReference>
<organism evidence="1 2">
    <name type="scientific">Letharia lupina</name>
    <dbReference type="NCBI Taxonomy" id="560253"/>
    <lineage>
        <taxon>Eukaryota</taxon>
        <taxon>Fungi</taxon>
        <taxon>Dikarya</taxon>
        <taxon>Ascomycota</taxon>
        <taxon>Pezizomycotina</taxon>
        <taxon>Lecanoromycetes</taxon>
        <taxon>OSLEUM clade</taxon>
        <taxon>Lecanoromycetidae</taxon>
        <taxon>Lecanorales</taxon>
        <taxon>Lecanorineae</taxon>
        <taxon>Parmeliaceae</taxon>
        <taxon>Letharia</taxon>
    </lineage>
</organism>
<dbReference type="GeneID" id="59334672"/>
<dbReference type="Proteomes" id="UP000593566">
    <property type="component" value="Unassembled WGS sequence"/>
</dbReference>
<reference evidence="1 2" key="1">
    <citation type="journal article" date="2020" name="Genomics">
        <title>Complete, high-quality genomes from long-read metagenomic sequencing of two wolf lichen thalli reveals enigmatic genome architecture.</title>
        <authorList>
            <person name="McKenzie S.K."/>
            <person name="Walston R.F."/>
            <person name="Allen J.L."/>
        </authorList>
    </citation>
    <scope>NUCLEOTIDE SEQUENCE [LARGE SCALE GENOMIC DNA]</scope>
    <source>
        <strain evidence="1">WasteWater1</strain>
    </source>
</reference>
<dbReference type="SUPFAM" id="SSF52047">
    <property type="entry name" value="RNI-like"/>
    <property type="match status" value="1"/>
</dbReference>
<protein>
    <recommendedName>
        <fullName evidence="3">F-box domain-containing protein</fullName>
    </recommendedName>
</protein>
<dbReference type="EMBL" id="JACCJB010000024">
    <property type="protein sequence ID" value="KAF6217859.1"/>
    <property type="molecule type" value="Genomic_DNA"/>
</dbReference>
<gene>
    <name evidence="1" type="ORF">HO133_006271</name>
</gene>
<evidence type="ECO:0000313" key="1">
    <source>
        <dbReference type="EMBL" id="KAF6217859.1"/>
    </source>
</evidence>
<evidence type="ECO:0000313" key="2">
    <source>
        <dbReference type="Proteomes" id="UP000593566"/>
    </source>
</evidence>
<evidence type="ECO:0008006" key="3">
    <source>
        <dbReference type="Google" id="ProtNLM"/>
    </source>
</evidence>
<comment type="caution">
    <text evidence="1">The sequence shown here is derived from an EMBL/GenBank/DDBJ whole genome shotgun (WGS) entry which is preliminary data.</text>
</comment>
<dbReference type="AlphaFoldDB" id="A0A8H6C6Q4"/>
<dbReference type="RefSeq" id="XP_037147294.1">
    <property type="nucleotide sequence ID" value="XM_037297169.1"/>
</dbReference>
<sequence>MARFQDLSTELVLGILEKVLPGDIESVSLTSKSIYWLAIPRLEEHRRLRKQYTSFQDWVANNPPNWRDTGGHLADLLCEIMTDARIGHYVKLMDLNLRYDSPRKGWKPDAVYEKRITRSRTRLQQDSKTSMEIIEEAIRATELIPTEEVDDWLDQIRSGNEDPLAALLLLHVPNLHTLRFMDCHTYWAESSYLLKMIQRVGEQGSAVKPYLSQLKNVAIIYGQRIEKLDFVKAFMSLPFLTSIETHSLTVDGRAHEANSAILPQPSNVKELSFRSGLVSEQALSELLGGVKTLKSFAYDFTQLWPDENEPTFDCITVMKSLEANASHTLEHLRLSARDIDQSGLAPLRGFHALRGVEFHTGPCWAVEASNGATLIGALPASIESLDMRWVDVTSDEKLREAFVGLVRESKTQLPHLRTLRVSTAHHEQSDTLFDCLASNETAQLNKMLSFDIQGPYDGGAIPAWVDRICTCGILSQNLRSTLELKR</sequence>
<dbReference type="InterPro" id="IPR032675">
    <property type="entry name" value="LRR_dom_sf"/>
</dbReference>
<name>A0A8H6C6Q4_9LECA</name>
<accession>A0A8H6C6Q4</accession>
<keyword evidence="2" id="KW-1185">Reference proteome</keyword>